<dbReference type="EMBL" id="FXTB01000012">
    <property type="protein sequence ID" value="SMO89362.1"/>
    <property type="molecule type" value="Genomic_DNA"/>
</dbReference>
<dbReference type="AlphaFoldDB" id="A0A521EZC5"/>
<evidence type="ECO:0000313" key="1">
    <source>
        <dbReference type="EMBL" id="SMO89362.1"/>
    </source>
</evidence>
<dbReference type="OrthoDB" id="3799094at2"/>
<keyword evidence="1" id="KW-0378">Hydrolase</keyword>
<reference evidence="1 2" key="1">
    <citation type="submission" date="2017-05" db="EMBL/GenBank/DDBJ databases">
        <authorList>
            <person name="Varghese N."/>
            <person name="Submissions S."/>
        </authorList>
    </citation>
    <scope>NUCLEOTIDE SEQUENCE [LARGE SCALE GENOMIC DNA]</scope>
    <source>
        <strain evidence="1 2">DSM 27040</strain>
    </source>
</reference>
<accession>A0A521EZC5</accession>
<organism evidence="1 2">
    <name type="scientific">Saccharicrinis carchari</name>
    <dbReference type="NCBI Taxonomy" id="1168039"/>
    <lineage>
        <taxon>Bacteria</taxon>
        <taxon>Pseudomonadati</taxon>
        <taxon>Bacteroidota</taxon>
        <taxon>Bacteroidia</taxon>
        <taxon>Marinilabiliales</taxon>
        <taxon>Marinilabiliaceae</taxon>
        <taxon>Saccharicrinis</taxon>
    </lineage>
</organism>
<name>A0A521EZC5_SACCC</name>
<dbReference type="RefSeq" id="WP_142534607.1">
    <property type="nucleotide sequence ID" value="NZ_FXTB01000012.1"/>
</dbReference>
<dbReference type="GO" id="GO:0016787">
    <property type="term" value="F:hydrolase activity"/>
    <property type="evidence" value="ECO:0007669"/>
    <property type="project" value="UniProtKB-KW"/>
</dbReference>
<protein>
    <submittedName>
        <fullName evidence="1">GxGYxYP putative glycoside hydrolase C-terminal domain-containing protein</fullName>
    </submittedName>
</protein>
<gene>
    <name evidence="1" type="ORF">SAMN06265379_11238</name>
</gene>
<dbReference type="InterPro" id="IPR038410">
    <property type="entry name" value="GxGYxYP_C_sf"/>
</dbReference>
<evidence type="ECO:0000313" key="2">
    <source>
        <dbReference type="Proteomes" id="UP000319040"/>
    </source>
</evidence>
<dbReference type="Proteomes" id="UP000319040">
    <property type="component" value="Unassembled WGS sequence"/>
</dbReference>
<keyword evidence="2" id="KW-1185">Reference proteome</keyword>
<dbReference type="Gene3D" id="3.20.20.490">
    <property type="entry name" value="GxGYxYP glycoside hydrolase, C-terminal domain"/>
    <property type="match status" value="1"/>
</dbReference>
<proteinExistence type="predicted"/>
<sequence length="192" mass="21282">MWFTNSSGYDIPVVTVKYSLWDFGGRNNQREGTPDYIANKLTSSADSDPYNLVIVHAWSGFNEAGTSSGDIKGAGAAKLCVNKLNENFKVVNIEEMIWRIRMHYRPDQTQLLLNATDIVNVETLNVRIFGAQGQVHLVGADANSLVEIYDITGKLKVSEYITSSEPVYNVKGILIVRVVSEKGITVNKIINL</sequence>